<protein>
    <submittedName>
        <fullName evidence="4">Uncharacterized protein</fullName>
    </submittedName>
</protein>
<feature type="repeat" description="ANK" evidence="3">
    <location>
        <begin position="188"/>
        <end position="220"/>
    </location>
</feature>
<dbReference type="InterPro" id="IPR036770">
    <property type="entry name" value="Ankyrin_rpt-contain_sf"/>
</dbReference>
<evidence type="ECO:0000256" key="1">
    <source>
        <dbReference type="ARBA" id="ARBA00022737"/>
    </source>
</evidence>
<dbReference type="PROSITE" id="PS50297">
    <property type="entry name" value="ANK_REP_REGION"/>
    <property type="match status" value="4"/>
</dbReference>
<dbReference type="Pfam" id="PF12796">
    <property type="entry name" value="Ank_2"/>
    <property type="match status" value="2"/>
</dbReference>
<evidence type="ECO:0000256" key="2">
    <source>
        <dbReference type="ARBA" id="ARBA00023043"/>
    </source>
</evidence>
<name>A0A8D0DXP8_SALMN</name>
<dbReference type="InterPro" id="IPR002110">
    <property type="entry name" value="Ankyrin_rpt"/>
</dbReference>
<feature type="repeat" description="ANK" evidence="3">
    <location>
        <begin position="16"/>
        <end position="48"/>
    </location>
</feature>
<dbReference type="GeneTree" id="ENSGT00940000165489"/>
<dbReference type="AlphaFoldDB" id="A0A8D0DXP8"/>
<dbReference type="PANTHER" id="PTHR24198">
    <property type="entry name" value="ANKYRIN REPEAT AND PROTEIN KINASE DOMAIN-CONTAINING PROTEIN"/>
    <property type="match status" value="1"/>
</dbReference>
<feature type="repeat" description="ANK" evidence="3">
    <location>
        <begin position="92"/>
        <end position="124"/>
    </location>
</feature>
<accession>A0A8D0DXP8</accession>
<keyword evidence="1" id="KW-0677">Repeat</keyword>
<dbReference type="Ensembl" id="ENSSMRT00000027168.1">
    <property type="protein sequence ID" value="ENSSMRP00000023206.1"/>
    <property type="gene ID" value="ENSSMRG00000018027.1"/>
</dbReference>
<keyword evidence="5" id="KW-1185">Reference proteome</keyword>
<dbReference type="Gene3D" id="1.25.40.20">
    <property type="entry name" value="Ankyrin repeat-containing domain"/>
    <property type="match status" value="2"/>
</dbReference>
<organism evidence="4 5">
    <name type="scientific">Salvator merianae</name>
    <name type="common">Argentine black and white tegu</name>
    <name type="synonym">Tupinambis merianae</name>
    <dbReference type="NCBI Taxonomy" id="96440"/>
    <lineage>
        <taxon>Eukaryota</taxon>
        <taxon>Metazoa</taxon>
        <taxon>Chordata</taxon>
        <taxon>Craniata</taxon>
        <taxon>Vertebrata</taxon>
        <taxon>Euteleostomi</taxon>
        <taxon>Lepidosauria</taxon>
        <taxon>Squamata</taxon>
        <taxon>Bifurcata</taxon>
        <taxon>Unidentata</taxon>
        <taxon>Episquamata</taxon>
        <taxon>Laterata</taxon>
        <taxon>Teiioidea</taxon>
        <taxon>Teiidae</taxon>
        <taxon>Salvator</taxon>
    </lineage>
</organism>
<reference evidence="4" key="2">
    <citation type="submission" date="2025-09" db="UniProtKB">
        <authorList>
            <consortium name="Ensembl"/>
        </authorList>
    </citation>
    <scope>IDENTIFICATION</scope>
</reference>
<feature type="repeat" description="ANK" evidence="3">
    <location>
        <begin position="155"/>
        <end position="187"/>
    </location>
</feature>
<sequence>MRNCSILSNLEAKDKKGRTPLHRAAERGHDNTVKMLLRAGANMYSLDQEAKSPLHLASQSYHTQVLKSILKEEARQHRNQHNFLHMAALRDSRQTALSYAVSKGFEKTVKVLLEAGAPVDSSTLDMAFNTIEKDLHGIVAVLIERGADVNALNEMQYTPLLVACEMGKTESAKVLIEKGASLNRKSSNSNSALHLAVQAGAASIAKMLLNKGMDANIVGQGNQTPLHISNLCLEFYRSNLG</sequence>
<dbReference type="PRINTS" id="PR01415">
    <property type="entry name" value="ANKYRIN"/>
</dbReference>
<dbReference type="SUPFAM" id="SSF48403">
    <property type="entry name" value="Ankyrin repeat"/>
    <property type="match status" value="1"/>
</dbReference>
<reference evidence="4" key="1">
    <citation type="submission" date="2025-08" db="UniProtKB">
        <authorList>
            <consortium name="Ensembl"/>
        </authorList>
    </citation>
    <scope>IDENTIFICATION</scope>
</reference>
<dbReference type="PROSITE" id="PS50088">
    <property type="entry name" value="ANK_REPEAT"/>
    <property type="match status" value="4"/>
</dbReference>
<evidence type="ECO:0000313" key="4">
    <source>
        <dbReference type="Ensembl" id="ENSSMRP00000023206.1"/>
    </source>
</evidence>
<evidence type="ECO:0000313" key="5">
    <source>
        <dbReference type="Proteomes" id="UP000694421"/>
    </source>
</evidence>
<keyword evidence="2 3" id="KW-0040">ANK repeat</keyword>
<evidence type="ECO:0000256" key="3">
    <source>
        <dbReference type="PROSITE-ProRule" id="PRU00023"/>
    </source>
</evidence>
<proteinExistence type="predicted"/>
<dbReference type="PANTHER" id="PTHR24198:SF194">
    <property type="entry name" value="INVERSIN-A"/>
    <property type="match status" value="1"/>
</dbReference>
<dbReference type="Proteomes" id="UP000694421">
    <property type="component" value="Unplaced"/>
</dbReference>
<dbReference type="SMART" id="SM00248">
    <property type="entry name" value="ANK"/>
    <property type="match status" value="5"/>
</dbReference>